<evidence type="ECO:0000313" key="4">
    <source>
        <dbReference type="Proteomes" id="UP000477083"/>
    </source>
</evidence>
<dbReference type="InterPro" id="IPR014567">
    <property type="entry name" value="UCP031900"/>
</dbReference>
<reference evidence="3 4" key="1">
    <citation type="submission" date="2020-01" db="EMBL/GenBank/DDBJ databases">
        <title>Frigidibacter albus SP32T (=CGMCC 1.13995T).</title>
        <authorList>
            <person name="Liao X."/>
        </authorList>
    </citation>
    <scope>NUCLEOTIDE SEQUENCE [LARGE SCALE GENOMIC DNA]</scope>
    <source>
        <strain evidence="3 4">SP32</strain>
    </source>
</reference>
<name>A0A6L8VKH3_9RHOB</name>
<dbReference type="InterPro" id="IPR027372">
    <property type="entry name" value="Phytase-like_dom"/>
</dbReference>
<feature type="signal peptide" evidence="1">
    <location>
        <begin position="1"/>
        <end position="24"/>
    </location>
</feature>
<comment type="caution">
    <text evidence="3">The sequence shown here is derived from an EMBL/GenBank/DDBJ whole genome shotgun (WGS) entry which is preliminary data.</text>
</comment>
<keyword evidence="1" id="KW-0732">Signal</keyword>
<protein>
    <submittedName>
        <fullName evidence="3">Esterase-like activity of phytase family protein</fullName>
    </submittedName>
</protein>
<evidence type="ECO:0000256" key="1">
    <source>
        <dbReference type="SAM" id="SignalP"/>
    </source>
</evidence>
<gene>
    <name evidence="3" type="ORF">GS660_17370</name>
</gene>
<organism evidence="3 4">
    <name type="scientific">Frigidibacter albus</name>
    <dbReference type="NCBI Taxonomy" id="1465486"/>
    <lineage>
        <taxon>Bacteria</taxon>
        <taxon>Pseudomonadati</taxon>
        <taxon>Pseudomonadota</taxon>
        <taxon>Alphaproteobacteria</taxon>
        <taxon>Rhodobacterales</taxon>
        <taxon>Paracoccaceae</taxon>
        <taxon>Frigidibacter</taxon>
    </lineage>
</organism>
<sequence>MRRRSRLGLIAALACLPLAFGINARLGGAAEPQAAEHVGSWVWRSSVARFGGFSGLELSADGLGFAAVSDRGTLAQGRLKRDADGRVIGVEQATLLPLRDSKGEALTGRFTDAEGLAMAPDGSLYVSFEGYARVAQYPSPEAAAERLPRPEAFDAMQNNSSLEALAIGPDGALYTLPERSGAKDRAFPVWRFRSGEWDQPFALPRDGNWLPVGADFGPDGQFYLLERDFFGIGFLSRVRRFGIEGDSATGGEVLLQTRTAAHDNLEGIAVWRDAAGAIRLTMISDDNFFLVQRTEFVDYRLAP</sequence>
<keyword evidence="4" id="KW-1185">Reference proteome</keyword>
<evidence type="ECO:0000313" key="3">
    <source>
        <dbReference type="EMBL" id="MZQ90867.1"/>
    </source>
</evidence>
<feature type="chain" id="PRO_5027091789" evidence="1">
    <location>
        <begin position="25"/>
        <end position="303"/>
    </location>
</feature>
<dbReference type="Gene3D" id="2.130.10.10">
    <property type="entry name" value="YVTN repeat-like/Quinoprotein amine dehydrogenase"/>
    <property type="match status" value="1"/>
</dbReference>
<dbReference type="PIRSF" id="PIRSF031900">
    <property type="entry name" value="UCP031900"/>
    <property type="match status" value="1"/>
</dbReference>
<evidence type="ECO:0000259" key="2">
    <source>
        <dbReference type="Pfam" id="PF13449"/>
    </source>
</evidence>
<dbReference type="InterPro" id="IPR015943">
    <property type="entry name" value="WD40/YVTN_repeat-like_dom_sf"/>
</dbReference>
<dbReference type="SUPFAM" id="SSF101898">
    <property type="entry name" value="NHL repeat"/>
    <property type="match status" value="1"/>
</dbReference>
<dbReference type="AlphaFoldDB" id="A0A6L8VKH3"/>
<dbReference type="RefSeq" id="WP_161348248.1">
    <property type="nucleotide sequence ID" value="NZ_BMGW01000012.1"/>
</dbReference>
<dbReference type="EMBL" id="WWNR01000012">
    <property type="protein sequence ID" value="MZQ90867.1"/>
    <property type="molecule type" value="Genomic_DNA"/>
</dbReference>
<accession>A0A6L8VKH3</accession>
<dbReference type="Proteomes" id="UP000477083">
    <property type="component" value="Unassembled WGS sequence"/>
</dbReference>
<proteinExistence type="predicted"/>
<dbReference type="Pfam" id="PF13449">
    <property type="entry name" value="Phytase-like"/>
    <property type="match status" value="1"/>
</dbReference>
<feature type="domain" description="Phytase-like" evidence="2">
    <location>
        <begin position="49"/>
        <end position="288"/>
    </location>
</feature>
<dbReference type="OrthoDB" id="9798693at2"/>